<sequence>MDKLVLLLLGVLPFMFFQGVAPATLCAVCKIFKKGKCLGGKGSCATKEGLGCRTQNFFFESEKGGWSYAHTELDCAGHCSPSPSYHGALKIVTFCCQGLHFCNRIQRDEQEDKL</sequence>
<name>A0A7J7UGH4_PIPKU</name>
<dbReference type="EMBL" id="JACAGB010000020">
    <property type="protein sequence ID" value="KAF6311892.1"/>
    <property type="molecule type" value="Genomic_DNA"/>
</dbReference>
<dbReference type="Proteomes" id="UP000558488">
    <property type="component" value="Unassembled WGS sequence"/>
</dbReference>
<feature type="chain" id="PRO_5029688980" evidence="1">
    <location>
        <begin position="23"/>
        <end position="114"/>
    </location>
</feature>
<gene>
    <name evidence="2" type="ORF">mPipKuh1_009088</name>
</gene>
<evidence type="ECO:0000256" key="1">
    <source>
        <dbReference type="SAM" id="SignalP"/>
    </source>
</evidence>
<organism evidence="2 3">
    <name type="scientific">Pipistrellus kuhlii</name>
    <name type="common">Kuhl's pipistrelle</name>
    <dbReference type="NCBI Taxonomy" id="59472"/>
    <lineage>
        <taxon>Eukaryota</taxon>
        <taxon>Metazoa</taxon>
        <taxon>Chordata</taxon>
        <taxon>Craniata</taxon>
        <taxon>Vertebrata</taxon>
        <taxon>Euteleostomi</taxon>
        <taxon>Mammalia</taxon>
        <taxon>Eutheria</taxon>
        <taxon>Laurasiatheria</taxon>
        <taxon>Chiroptera</taxon>
        <taxon>Yangochiroptera</taxon>
        <taxon>Vespertilionidae</taxon>
        <taxon>Pipistrellus</taxon>
    </lineage>
</organism>
<keyword evidence="1" id="KW-0732">Signal</keyword>
<evidence type="ECO:0000313" key="2">
    <source>
        <dbReference type="EMBL" id="KAF6311892.1"/>
    </source>
</evidence>
<keyword evidence="3" id="KW-1185">Reference proteome</keyword>
<dbReference type="AlphaFoldDB" id="A0A7J7UGH4"/>
<comment type="caution">
    <text evidence="2">The sequence shown here is derived from an EMBL/GenBank/DDBJ whole genome shotgun (WGS) entry which is preliminary data.</text>
</comment>
<proteinExistence type="predicted"/>
<feature type="signal peptide" evidence="1">
    <location>
        <begin position="1"/>
        <end position="22"/>
    </location>
</feature>
<evidence type="ECO:0000313" key="3">
    <source>
        <dbReference type="Proteomes" id="UP000558488"/>
    </source>
</evidence>
<protein>
    <submittedName>
        <fullName evidence="2">Uncharacterized protein</fullName>
    </submittedName>
</protein>
<reference evidence="2 3" key="1">
    <citation type="journal article" date="2020" name="Nature">
        <title>Six reference-quality genomes reveal evolution of bat adaptations.</title>
        <authorList>
            <person name="Jebb D."/>
            <person name="Huang Z."/>
            <person name="Pippel M."/>
            <person name="Hughes G.M."/>
            <person name="Lavrichenko K."/>
            <person name="Devanna P."/>
            <person name="Winkler S."/>
            <person name="Jermiin L.S."/>
            <person name="Skirmuntt E.C."/>
            <person name="Katzourakis A."/>
            <person name="Burkitt-Gray L."/>
            <person name="Ray D.A."/>
            <person name="Sullivan K.A.M."/>
            <person name="Roscito J.G."/>
            <person name="Kirilenko B.M."/>
            <person name="Davalos L.M."/>
            <person name="Corthals A.P."/>
            <person name="Power M.L."/>
            <person name="Jones G."/>
            <person name="Ransome R.D."/>
            <person name="Dechmann D.K.N."/>
            <person name="Locatelli A.G."/>
            <person name="Puechmaille S.J."/>
            <person name="Fedrigo O."/>
            <person name="Jarvis E.D."/>
            <person name="Hiller M."/>
            <person name="Vernes S.C."/>
            <person name="Myers E.W."/>
            <person name="Teeling E.C."/>
        </authorList>
    </citation>
    <scope>NUCLEOTIDE SEQUENCE [LARGE SCALE GENOMIC DNA]</scope>
    <source>
        <strain evidence="2">MPipKuh1</strain>
        <tissue evidence="2">Flight muscle</tissue>
    </source>
</reference>
<accession>A0A7J7UGH4</accession>